<organism evidence="7 8">
    <name type="scientific">Neobacillus vireti LMG 21834</name>
    <dbReference type="NCBI Taxonomy" id="1131730"/>
    <lineage>
        <taxon>Bacteria</taxon>
        <taxon>Bacillati</taxon>
        <taxon>Bacillota</taxon>
        <taxon>Bacilli</taxon>
        <taxon>Bacillales</taxon>
        <taxon>Bacillaceae</taxon>
        <taxon>Neobacillus</taxon>
    </lineage>
</organism>
<accession>A0AB94IPZ8</accession>
<dbReference type="Pfam" id="PF04794">
    <property type="entry name" value="YdjC"/>
    <property type="match status" value="1"/>
</dbReference>
<gene>
    <name evidence="7" type="ORF">BAVI_10151</name>
</gene>
<dbReference type="InterPro" id="IPR011330">
    <property type="entry name" value="Glyco_hydro/deAcase_b/a-brl"/>
</dbReference>
<dbReference type="PANTHER" id="PTHR31609:SF1">
    <property type="entry name" value="CARBOHYDRATE DEACETYLASE"/>
    <property type="match status" value="1"/>
</dbReference>
<evidence type="ECO:0000256" key="2">
    <source>
        <dbReference type="ARBA" id="ARBA00022723"/>
    </source>
</evidence>
<comment type="similarity">
    <text evidence="6">Belongs to the YdjC deacetylase family.</text>
</comment>
<keyword evidence="5 6" id="KW-0119">Carbohydrate metabolism</keyword>
<keyword evidence="3 6" id="KW-0378">Hydrolase</keyword>
<comment type="cofactor">
    <cofactor evidence="1 6">
        <name>Mg(2+)</name>
        <dbReference type="ChEBI" id="CHEBI:18420"/>
    </cofactor>
</comment>
<dbReference type="SUPFAM" id="SSF88713">
    <property type="entry name" value="Glycoside hydrolase/deacetylase"/>
    <property type="match status" value="1"/>
</dbReference>
<sequence length="235" mass="26246">MIKLIINADDFGLSRGVNHGIIDSYLYGVVNSTTMMMNMAGTDHAIQLAKKTSGLRVGVHLVLTSGKPIATDVPTLISENGYFKSLAAFNNGSDLSLAEVEKEWTAQIERFIASGLTPTHFDSHHHVHTLKELEPVVKKLAKKYRLPVRRNGWIAIDGVEPYADLSLFDFYGEGVTEDYFSTLSTRIRDGTTVEIMCHPAFVDHSLINRSSYTFMRMTEHKILTTVTLPEEMVLL</sequence>
<dbReference type="EC" id="3.5.1.-" evidence="6"/>
<dbReference type="GO" id="GO:0016811">
    <property type="term" value="F:hydrolase activity, acting on carbon-nitrogen (but not peptide) bonds, in linear amides"/>
    <property type="evidence" value="ECO:0007669"/>
    <property type="project" value="UniProtKB-UniRule"/>
</dbReference>
<dbReference type="GO" id="GO:0046872">
    <property type="term" value="F:metal ion binding"/>
    <property type="evidence" value="ECO:0007669"/>
    <property type="project" value="UniProtKB-KW"/>
</dbReference>
<protein>
    <recommendedName>
        <fullName evidence="6">Carbohydrate deacetylase</fullName>
        <ecNumber evidence="6">3.5.1.-</ecNumber>
    </recommendedName>
</protein>
<dbReference type="Proteomes" id="UP000018877">
    <property type="component" value="Unassembled WGS sequence"/>
</dbReference>
<name>A0AB94IPZ8_9BACI</name>
<evidence type="ECO:0000313" key="7">
    <source>
        <dbReference type="EMBL" id="ETI69114.1"/>
    </source>
</evidence>
<evidence type="ECO:0000256" key="1">
    <source>
        <dbReference type="ARBA" id="ARBA00001946"/>
    </source>
</evidence>
<dbReference type="EMBL" id="ALAN01000059">
    <property type="protein sequence ID" value="ETI69114.1"/>
    <property type="molecule type" value="Genomic_DNA"/>
</dbReference>
<evidence type="ECO:0000256" key="3">
    <source>
        <dbReference type="ARBA" id="ARBA00022801"/>
    </source>
</evidence>
<comment type="function">
    <text evidence="6">Probably catalyzes the deacetylation of acetylated carbohydrates an important step in the degradation of oligosaccharides.</text>
</comment>
<dbReference type="GO" id="GO:0019213">
    <property type="term" value="F:deacetylase activity"/>
    <property type="evidence" value="ECO:0007669"/>
    <property type="project" value="TreeGrafter"/>
</dbReference>
<evidence type="ECO:0000256" key="6">
    <source>
        <dbReference type="HAMAP-Rule" id="MF_01246"/>
    </source>
</evidence>
<comment type="subunit">
    <text evidence="6">Homodimer.</text>
</comment>
<keyword evidence="4 6" id="KW-0460">Magnesium</keyword>
<dbReference type="PANTHER" id="PTHR31609">
    <property type="entry name" value="YDJC DEACETYLASE FAMILY MEMBER"/>
    <property type="match status" value="1"/>
</dbReference>
<feature type="binding site" evidence="6">
    <location>
        <position position="60"/>
    </location>
    <ligand>
        <name>Mg(2+)</name>
        <dbReference type="ChEBI" id="CHEBI:18420"/>
    </ligand>
</feature>
<evidence type="ECO:0000256" key="5">
    <source>
        <dbReference type="ARBA" id="ARBA00023277"/>
    </source>
</evidence>
<dbReference type="AlphaFoldDB" id="A0AB94IPZ8"/>
<dbReference type="InterPro" id="IPR006879">
    <property type="entry name" value="YdjC-like"/>
</dbReference>
<dbReference type="RefSeq" id="WP_024028228.1">
    <property type="nucleotide sequence ID" value="NZ_ALAN01000059.1"/>
</dbReference>
<evidence type="ECO:0000313" key="8">
    <source>
        <dbReference type="Proteomes" id="UP000018877"/>
    </source>
</evidence>
<reference evidence="7 8" key="1">
    <citation type="journal article" date="2014" name="Environ. Microbiol.">
        <title>The nitrate-ammonifying and nosZ-carrying bacterium Bacillus vireti is a potent source and sink for nitric and nitrous oxide under high nitrate conditions.</title>
        <authorList>
            <person name="Mania D."/>
            <person name="Heylen K."/>
            <person name="van Spanning R.J."/>
            <person name="Frostegard A."/>
        </authorList>
    </citation>
    <scope>NUCLEOTIDE SEQUENCE [LARGE SCALE GENOMIC DNA]</scope>
    <source>
        <strain evidence="7 8">LMG 21834</strain>
    </source>
</reference>
<feature type="binding site" evidence="6">
    <location>
        <position position="124"/>
    </location>
    <ligand>
        <name>Mg(2+)</name>
        <dbReference type="ChEBI" id="CHEBI:18420"/>
    </ligand>
</feature>
<dbReference type="CDD" id="cd10803">
    <property type="entry name" value="YdjC_EF3048_like"/>
    <property type="match status" value="1"/>
</dbReference>
<dbReference type="InterPro" id="IPR022948">
    <property type="entry name" value="COD_ChbG_bac"/>
</dbReference>
<dbReference type="NCBIfam" id="NF002559">
    <property type="entry name" value="PRK02134.1"/>
    <property type="match status" value="1"/>
</dbReference>
<dbReference type="HAMAP" id="MF_01246">
    <property type="entry name" value="COD"/>
    <property type="match status" value="1"/>
</dbReference>
<dbReference type="GO" id="GO:0000272">
    <property type="term" value="P:polysaccharide catabolic process"/>
    <property type="evidence" value="ECO:0007669"/>
    <property type="project" value="InterPro"/>
</dbReference>
<proteinExistence type="inferred from homology"/>
<keyword evidence="8" id="KW-1185">Reference proteome</keyword>
<comment type="caution">
    <text evidence="7">The sequence shown here is derived from an EMBL/GenBank/DDBJ whole genome shotgun (WGS) entry which is preliminary data.</text>
</comment>
<dbReference type="Gene3D" id="3.20.20.370">
    <property type="entry name" value="Glycoside hydrolase/deacetylase"/>
    <property type="match status" value="1"/>
</dbReference>
<evidence type="ECO:0000256" key="4">
    <source>
        <dbReference type="ARBA" id="ARBA00022842"/>
    </source>
</evidence>
<keyword evidence="2 6" id="KW-0479">Metal-binding</keyword>